<name>A0ABP9HDF8_9FLAO</name>
<dbReference type="EMBL" id="BAABJK010000004">
    <property type="protein sequence ID" value="GAA4968097.1"/>
    <property type="molecule type" value="Genomic_DNA"/>
</dbReference>
<keyword evidence="2" id="KW-1185">Reference proteome</keyword>
<organism evidence="1 2">
    <name type="scientific">Algibacter aquimarinus</name>
    <dbReference type="NCBI Taxonomy" id="1136748"/>
    <lineage>
        <taxon>Bacteria</taxon>
        <taxon>Pseudomonadati</taxon>
        <taxon>Bacteroidota</taxon>
        <taxon>Flavobacteriia</taxon>
        <taxon>Flavobacteriales</taxon>
        <taxon>Flavobacteriaceae</taxon>
        <taxon>Algibacter</taxon>
    </lineage>
</organism>
<evidence type="ECO:0008006" key="3">
    <source>
        <dbReference type="Google" id="ProtNLM"/>
    </source>
</evidence>
<proteinExistence type="predicted"/>
<evidence type="ECO:0000313" key="1">
    <source>
        <dbReference type="EMBL" id="GAA4968097.1"/>
    </source>
</evidence>
<comment type="caution">
    <text evidence="1">The sequence shown here is derived from an EMBL/GenBank/DDBJ whole genome shotgun (WGS) entry which is preliminary data.</text>
</comment>
<accession>A0ABP9HDF8</accession>
<reference evidence="2" key="1">
    <citation type="journal article" date="2019" name="Int. J. Syst. Evol. Microbiol.">
        <title>The Global Catalogue of Microorganisms (GCM) 10K type strain sequencing project: providing services to taxonomists for standard genome sequencing and annotation.</title>
        <authorList>
            <consortium name="The Broad Institute Genomics Platform"/>
            <consortium name="The Broad Institute Genome Sequencing Center for Infectious Disease"/>
            <person name="Wu L."/>
            <person name="Ma J."/>
        </authorList>
    </citation>
    <scope>NUCLEOTIDE SEQUENCE [LARGE SCALE GENOMIC DNA]</scope>
    <source>
        <strain evidence="2">JCM 18287</strain>
    </source>
</reference>
<sequence>MKKIIGYSVLGLLSLVLILGIFGIRKFNNKYFKERPAYLELIHESQPMDFKWTHKKVDEGHIEYQSGLLIPVQIGSLQHNLNMQFDTGAPDSFFYEKDLISLRNLGYDIEEVQKDGFRFVKAIKLNLGGKPVTLTMVKIYPNYGNSFSAEFNSKTNIIVGTIGSDILVDRITSIDFKNKTIQFFEERPEWMQDLNGFKTFDFPGRRVMLPATVDGKQYEFLYDSGCSAFGLITTKQRFEKYTDISTPVESFGAKSWEDKIYINSKASDYPLTLGGVQLRMNRVSCVDMYSFLQPLVTPFTRIGGWMGNQAINESHLILDTKTKEFLITI</sequence>
<gene>
    <name evidence="1" type="ORF">GCM10023315_17040</name>
</gene>
<dbReference type="Proteomes" id="UP001501692">
    <property type="component" value="Unassembled WGS sequence"/>
</dbReference>
<evidence type="ECO:0000313" key="2">
    <source>
        <dbReference type="Proteomes" id="UP001501692"/>
    </source>
</evidence>
<protein>
    <recommendedName>
        <fullName evidence="3">Aspartyl protease</fullName>
    </recommendedName>
</protein>